<dbReference type="InterPro" id="IPR001478">
    <property type="entry name" value="PDZ"/>
</dbReference>
<feature type="chain" id="PRO_5003597472" evidence="4">
    <location>
        <begin position="26"/>
        <end position="392"/>
    </location>
</feature>
<dbReference type="Pfam" id="PF13365">
    <property type="entry name" value="Trypsin_2"/>
    <property type="match status" value="1"/>
</dbReference>
<dbReference type="Gene3D" id="2.40.10.120">
    <property type="match status" value="1"/>
</dbReference>
<evidence type="ECO:0000313" key="6">
    <source>
        <dbReference type="EMBL" id="BAL54758.1"/>
    </source>
</evidence>
<feature type="domain" description="PDZ" evidence="5">
    <location>
        <begin position="271"/>
        <end position="335"/>
    </location>
</feature>
<gene>
    <name evidence="6" type="ORF">HGMM_F19G07C09</name>
</gene>
<dbReference type="EMBL" id="AP011699">
    <property type="protein sequence ID" value="BAL54758.1"/>
    <property type="molecule type" value="Genomic_DNA"/>
</dbReference>
<evidence type="ECO:0000259" key="5">
    <source>
        <dbReference type="PROSITE" id="PS50106"/>
    </source>
</evidence>
<reference evidence="6" key="2">
    <citation type="journal article" date="2012" name="PLoS ONE">
        <title>A Deeply Branching Thermophilic Bacterium with an Ancient Acetyl-CoA Pathway Dominates a Subsurface Ecosystem.</title>
        <authorList>
            <person name="Takami H."/>
            <person name="Noguchi H."/>
            <person name="Takaki Y."/>
            <person name="Uchiyama I."/>
            <person name="Toyoda A."/>
            <person name="Nishi S."/>
            <person name="Chee G.-J."/>
            <person name="Arai W."/>
            <person name="Nunoura T."/>
            <person name="Itoh T."/>
            <person name="Hattori M."/>
            <person name="Takai K."/>
        </authorList>
    </citation>
    <scope>NUCLEOTIDE SEQUENCE</scope>
</reference>
<dbReference type="InterPro" id="IPR009003">
    <property type="entry name" value="Peptidase_S1_PA"/>
</dbReference>
<protein>
    <submittedName>
        <fullName evidence="6">2-alkenal reductase</fullName>
    </submittedName>
</protein>
<keyword evidence="4" id="KW-0732">Signal</keyword>
<dbReference type="InterPro" id="IPR036034">
    <property type="entry name" value="PDZ_sf"/>
</dbReference>
<organism evidence="6">
    <name type="scientific">uncultured Chloroflexota bacterium</name>
    <dbReference type="NCBI Taxonomy" id="166587"/>
    <lineage>
        <taxon>Bacteria</taxon>
        <taxon>Bacillati</taxon>
        <taxon>Chloroflexota</taxon>
        <taxon>environmental samples</taxon>
    </lineage>
</organism>
<dbReference type="InterPro" id="IPR001940">
    <property type="entry name" value="Peptidase_S1C"/>
</dbReference>
<evidence type="ECO:0000256" key="1">
    <source>
        <dbReference type="ARBA" id="ARBA00022670"/>
    </source>
</evidence>
<evidence type="ECO:0000256" key="3">
    <source>
        <dbReference type="SAM" id="MobiDB-lite"/>
    </source>
</evidence>
<proteinExistence type="predicted"/>
<dbReference type="PANTHER" id="PTHR43343">
    <property type="entry name" value="PEPTIDASE S12"/>
    <property type="match status" value="1"/>
</dbReference>
<keyword evidence="2" id="KW-0378">Hydrolase</keyword>
<dbReference type="SUPFAM" id="SSF50494">
    <property type="entry name" value="Trypsin-like serine proteases"/>
    <property type="match status" value="1"/>
</dbReference>
<dbReference type="GO" id="GO:0006508">
    <property type="term" value="P:proteolysis"/>
    <property type="evidence" value="ECO:0007669"/>
    <property type="project" value="UniProtKB-KW"/>
</dbReference>
<accession>H5SF22</accession>
<sequence>MKPSRFLLLVSLLVLFLMACQLSQAGEWLLASQLTASSVTATEQPAKPSNEPSMAPSASLPPALASQQEELLVSLYERVSPGVVAIRNLDASSLGFVFDREGHIITNYHVVQDSQRVEVDFTSGYKAYGTVIGTDLDSDIAVIKVDAPAEELHPLPLGDSDQLKVGQTVVAIGNPFGLSGTMTVGIISALGRTLDSERAAPGGAFYSAGDIIQTDAAINPGNSGGPLFNLRGEVIGVNRAIRTTNFTSTGEPLNSGIGFAISINIIRRVVPVIIQTGHYDYPYLGISALPELNLMAIEALGLKNFTGAYVTDMTPGGPADKAGLRGGDRPTSIEGLQAGGDLIIAIDGHEVKRFDDLLRYLINNKSPGDTVVLTVLRGDEKVDITVQLGKRP</sequence>
<dbReference type="SMART" id="SM00228">
    <property type="entry name" value="PDZ"/>
    <property type="match status" value="1"/>
</dbReference>
<evidence type="ECO:0000256" key="4">
    <source>
        <dbReference type="SAM" id="SignalP"/>
    </source>
</evidence>
<feature type="signal peptide" evidence="4">
    <location>
        <begin position="1"/>
        <end position="25"/>
    </location>
</feature>
<name>H5SF22_9CHLR</name>
<dbReference type="SUPFAM" id="SSF50156">
    <property type="entry name" value="PDZ domain-like"/>
    <property type="match status" value="1"/>
</dbReference>
<dbReference type="MEROPS" id="S01.472"/>
<dbReference type="PROSITE" id="PS51257">
    <property type="entry name" value="PROKAR_LIPOPROTEIN"/>
    <property type="match status" value="1"/>
</dbReference>
<reference evidence="6" key="1">
    <citation type="journal article" date="2005" name="Environ. Microbiol.">
        <title>Genetic and functional properties of uncultivated thermophilic crenarchaeotes from a subsurface gold mine as revealed by analysis of genome fragments.</title>
        <authorList>
            <person name="Nunoura T."/>
            <person name="Hirayama H."/>
            <person name="Takami H."/>
            <person name="Oida H."/>
            <person name="Nishi S."/>
            <person name="Shimamura S."/>
            <person name="Suzuki Y."/>
            <person name="Inagaki F."/>
            <person name="Takai K."/>
            <person name="Nealson K.H."/>
            <person name="Horikoshi K."/>
        </authorList>
    </citation>
    <scope>NUCLEOTIDE SEQUENCE</scope>
</reference>
<dbReference type="PRINTS" id="PR00834">
    <property type="entry name" value="PROTEASES2C"/>
</dbReference>
<dbReference type="InterPro" id="IPR051201">
    <property type="entry name" value="Chloro_Bact_Ser_Proteases"/>
</dbReference>
<dbReference type="Pfam" id="PF13180">
    <property type="entry name" value="PDZ_2"/>
    <property type="match status" value="1"/>
</dbReference>
<dbReference type="Gene3D" id="2.30.42.10">
    <property type="match status" value="1"/>
</dbReference>
<dbReference type="AlphaFoldDB" id="H5SF22"/>
<dbReference type="PANTHER" id="PTHR43343:SF3">
    <property type="entry name" value="PROTEASE DO-LIKE 8, CHLOROPLASTIC"/>
    <property type="match status" value="1"/>
</dbReference>
<feature type="region of interest" description="Disordered" evidence="3">
    <location>
        <begin position="41"/>
        <end position="60"/>
    </location>
</feature>
<dbReference type="GO" id="GO:0004252">
    <property type="term" value="F:serine-type endopeptidase activity"/>
    <property type="evidence" value="ECO:0007669"/>
    <property type="project" value="InterPro"/>
</dbReference>
<dbReference type="PROSITE" id="PS50106">
    <property type="entry name" value="PDZ"/>
    <property type="match status" value="1"/>
</dbReference>
<evidence type="ECO:0000256" key="2">
    <source>
        <dbReference type="ARBA" id="ARBA00022801"/>
    </source>
</evidence>
<keyword evidence="1" id="KW-0645">Protease</keyword>